<protein>
    <submittedName>
        <fullName evidence="11">Zinc finger, Dof-type</fullName>
    </submittedName>
</protein>
<dbReference type="EMBL" id="BKCJ010007337">
    <property type="protein sequence ID" value="GEU76746.1"/>
    <property type="molecule type" value="Genomic_DNA"/>
</dbReference>
<keyword evidence="6" id="KW-0804">Transcription</keyword>
<evidence type="ECO:0000256" key="5">
    <source>
        <dbReference type="ARBA" id="ARBA00023125"/>
    </source>
</evidence>
<dbReference type="GO" id="GO:0005634">
    <property type="term" value="C:nucleus"/>
    <property type="evidence" value="ECO:0007669"/>
    <property type="project" value="UniProtKB-SubCell"/>
</dbReference>
<keyword evidence="1" id="KW-0479">Metal-binding</keyword>
<sequence>MSDKQSGKRPQQLLNYPRDPPPFPSPSCPRCSSGKTKFCYYNNYSVSQPRYFCKDCRRYWTHGGAIRNIPNNGTNRKRARVTSASSSSQSPKSAALQGSVVPPTLSTARSMGSCAVPGGAGSITSQFLLSQHSGLPYPALAPKAWSTGLPNKPVGGGADSSIGGGTFRLPINETNQSFTGGGFVNQTTFMFSPDGELGVVKNTFGAVNAPFVGGAPSQPVPPNPLLHHFSPVGGSYELGIPFLRPPQHQLIPSPSPTTWTTQNMARNSTSTSTSTNNMIPQARETTAAAENVVSINEWPEFADMDIEGDPLQSYKSLSP</sequence>
<evidence type="ECO:0000256" key="4">
    <source>
        <dbReference type="ARBA" id="ARBA00023015"/>
    </source>
</evidence>
<evidence type="ECO:0000313" key="11">
    <source>
        <dbReference type="EMBL" id="GEU76746.1"/>
    </source>
</evidence>
<feature type="domain" description="Dof-type" evidence="10">
    <location>
        <begin position="26"/>
        <end position="80"/>
    </location>
</feature>
<keyword evidence="5 8" id="KW-0238">DNA-binding</keyword>
<evidence type="ECO:0000256" key="3">
    <source>
        <dbReference type="ARBA" id="ARBA00022833"/>
    </source>
</evidence>
<dbReference type="PANTHER" id="PTHR31089:SF22">
    <property type="entry name" value="CYCLIC DOF FACTOR 4"/>
    <property type="match status" value="1"/>
</dbReference>
<dbReference type="GO" id="GO:0008270">
    <property type="term" value="F:zinc ion binding"/>
    <property type="evidence" value="ECO:0007669"/>
    <property type="project" value="UniProtKB-KW"/>
</dbReference>
<keyword evidence="7 8" id="KW-0539">Nucleus</keyword>
<dbReference type="InterPro" id="IPR003851">
    <property type="entry name" value="Znf_Dof"/>
</dbReference>
<evidence type="ECO:0000256" key="2">
    <source>
        <dbReference type="ARBA" id="ARBA00022771"/>
    </source>
</evidence>
<keyword evidence="4" id="KW-0805">Transcription regulation</keyword>
<evidence type="ECO:0000256" key="8">
    <source>
        <dbReference type="PROSITE-ProRule" id="PRU00071"/>
    </source>
</evidence>
<reference evidence="11" key="1">
    <citation type="journal article" date="2019" name="Sci. Rep.">
        <title>Draft genome of Tanacetum cinerariifolium, the natural source of mosquito coil.</title>
        <authorList>
            <person name="Yamashiro T."/>
            <person name="Shiraishi A."/>
            <person name="Satake H."/>
            <person name="Nakayama K."/>
        </authorList>
    </citation>
    <scope>NUCLEOTIDE SEQUENCE</scope>
</reference>
<keyword evidence="2 8" id="KW-0863">Zinc-finger</keyword>
<dbReference type="PROSITE" id="PS01361">
    <property type="entry name" value="ZF_DOF_1"/>
    <property type="match status" value="1"/>
</dbReference>
<name>A0A6L2MRX9_TANCI</name>
<comment type="caution">
    <text evidence="11">The sequence shown here is derived from an EMBL/GenBank/DDBJ whole genome shotgun (WGS) entry which is preliminary data.</text>
</comment>
<evidence type="ECO:0000256" key="1">
    <source>
        <dbReference type="ARBA" id="ARBA00022723"/>
    </source>
</evidence>
<dbReference type="GO" id="GO:0003677">
    <property type="term" value="F:DNA binding"/>
    <property type="evidence" value="ECO:0007669"/>
    <property type="project" value="UniProtKB-UniRule"/>
</dbReference>
<comment type="subcellular location">
    <subcellularLocation>
        <location evidence="8">Nucleus</location>
    </subcellularLocation>
</comment>
<feature type="region of interest" description="Disordered" evidence="9">
    <location>
        <begin position="1"/>
        <end position="28"/>
    </location>
</feature>
<dbReference type="GO" id="GO:0003700">
    <property type="term" value="F:DNA-binding transcription factor activity"/>
    <property type="evidence" value="ECO:0007669"/>
    <property type="project" value="InterPro"/>
</dbReference>
<proteinExistence type="predicted"/>
<feature type="compositionally biased region" description="Pro residues" evidence="9">
    <location>
        <begin position="18"/>
        <end position="27"/>
    </location>
</feature>
<feature type="compositionally biased region" description="Low complexity" evidence="9">
    <location>
        <begin position="83"/>
        <end position="95"/>
    </location>
</feature>
<keyword evidence="3" id="KW-0862">Zinc</keyword>
<feature type="region of interest" description="Disordered" evidence="9">
    <location>
        <begin position="67"/>
        <end position="100"/>
    </location>
</feature>
<dbReference type="Pfam" id="PF02701">
    <property type="entry name" value="Zn_ribbon_Dof"/>
    <property type="match status" value="1"/>
</dbReference>
<evidence type="ECO:0000256" key="9">
    <source>
        <dbReference type="SAM" id="MobiDB-lite"/>
    </source>
</evidence>
<dbReference type="PROSITE" id="PS50884">
    <property type="entry name" value="ZF_DOF_2"/>
    <property type="match status" value="1"/>
</dbReference>
<dbReference type="PANTHER" id="PTHR31089">
    <property type="entry name" value="CYCLIC DOF FACTOR 2"/>
    <property type="match status" value="1"/>
</dbReference>
<gene>
    <name evidence="11" type="ORF">Tci_048724</name>
</gene>
<dbReference type="InterPro" id="IPR045174">
    <property type="entry name" value="Dof"/>
</dbReference>
<evidence type="ECO:0000256" key="7">
    <source>
        <dbReference type="ARBA" id="ARBA00023242"/>
    </source>
</evidence>
<evidence type="ECO:0000259" key="10">
    <source>
        <dbReference type="PROSITE" id="PS50884"/>
    </source>
</evidence>
<accession>A0A6L2MRX9</accession>
<dbReference type="AlphaFoldDB" id="A0A6L2MRX9"/>
<organism evidence="11">
    <name type="scientific">Tanacetum cinerariifolium</name>
    <name type="common">Dalmatian daisy</name>
    <name type="synonym">Chrysanthemum cinerariifolium</name>
    <dbReference type="NCBI Taxonomy" id="118510"/>
    <lineage>
        <taxon>Eukaryota</taxon>
        <taxon>Viridiplantae</taxon>
        <taxon>Streptophyta</taxon>
        <taxon>Embryophyta</taxon>
        <taxon>Tracheophyta</taxon>
        <taxon>Spermatophyta</taxon>
        <taxon>Magnoliopsida</taxon>
        <taxon>eudicotyledons</taxon>
        <taxon>Gunneridae</taxon>
        <taxon>Pentapetalae</taxon>
        <taxon>asterids</taxon>
        <taxon>campanulids</taxon>
        <taxon>Asterales</taxon>
        <taxon>Asteraceae</taxon>
        <taxon>Asteroideae</taxon>
        <taxon>Anthemideae</taxon>
        <taxon>Anthemidinae</taxon>
        <taxon>Tanacetum</taxon>
    </lineage>
</organism>
<evidence type="ECO:0000256" key="6">
    <source>
        <dbReference type="ARBA" id="ARBA00023163"/>
    </source>
</evidence>